<feature type="repeat" description="TPR" evidence="3">
    <location>
        <begin position="531"/>
        <end position="564"/>
    </location>
</feature>
<evidence type="ECO:0000256" key="4">
    <source>
        <dbReference type="SAM" id="MobiDB-lite"/>
    </source>
</evidence>
<accession>A0AA39M129</accession>
<comment type="similarity">
    <text evidence="2">Belongs to the YPP1 family.</text>
</comment>
<feature type="region of interest" description="Disordered" evidence="4">
    <location>
        <begin position="641"/>
        <end position="661"/>
    </location>
</feature>
<comment type="function">
    <text evidence="1">Involved in endocytosis.</text>
</comment>
<evidence type="ECO:0000256" key="1">
    <source>
        <dbReference type="ARBA" id="ARBA00002550"/>
    </source>
</evidence>
<dbReference type="SMART" id="SM00028">
    <property type="entry name" value="TPR"/>
    <property type="match status" value="6"/>
</dbReference>
<name>A0AA39M129_9BILA</name>
<keyword evidence="3" id="KW-0802">TPR repeat</keyword>
<dbReference type="PANTHER" id="PTHR23083:SF464">
    <property type="entry name" value="TETRATRICOPEPTIDE REPEAT DOMAIN 7, ISOFORM A"/>
    <property type="match status" value="1"/>
</dbReference>
<dbReference type="AlphaFoldDB" id="A0AA39M129"/>
<dbReference type="InterPro" id="IPR045819">
    <property type="entry name" value="TTC7_N"/>
</dbReference>
<feature type="domain" description="Tetratricopeptide repeat protein 7 N-terminal" evidence="5">
    <location>
        <begin position="3"/>
        <end position="365"/>
    </location>
</feature>
<dbReference type="InterPro" id="IPR051722">
    <property type="entry name" value="Endocytosis_PI4K-reg_protein"/>
</dbReference>
<dbReference type="PROSITE" id="PS50005">
    <property type="entry name" value="TPR"/>
    <property type="match status" value="1"/>
</dbReference>
<protein>
    <recommendedName>
        <fullName evidence="5">Tetratricopeptide repeat protein 7 N-terminal domain-containing protein</fullName>
    </recommendedName>
</protein>
<dbReference type="InterPro" id="IPR019734">
    <property type="entry name" value="TPR_rpt"/>
</dbReference>
<organism evidence="6 7">
    <name type="scientific">Steinernema hermaphroditum</name>
    <dbReference type="NCBI Taxonomy" id="289476"/>
    <lineage>
        <taxon>Eukaryota</taxon>
        <taxon>Metazoa</taxon>
        <taxon>Ecdysozoa</taxon>
        <taxon>Nematoda</taxon>
        <taxon>Chromadorea</taxon>
        <taxon>Rhabditida</taxon>
        <taxon>Tylenchina</taxon>
        <taxon>Panagrolaimomorpha</taxon>
        <taxon>Strongyloidoidea</taxon>
        <taxon>Steinernematidae</taxon>
        <taxon>Steinernema</taxon>
    </lineage>
</organism>
<keyword evidence="7" id="KW-1185">Reference proteome</keyword>
<evidence type="ECO:0000256" key="3">
    <source>
        <dbReference type="PROSITE-ProRule" id="PRU00339"/>
    </source>
</evidence>
<proteinExistence type="inferred from homology"/>
<dbReference type="PANTHER" id="PTHR23083">
    <property type="entry name" value="TETRATRICOPEPTIDE REPEAT PROTEIN, TPR"/>
    <property type="match status" value="1"/>
</dbReference>
<evidence type="ECO:0000256" key="2">
    <source>
        <dbReference type="ARBA" id="ARBA00038251"/>
    </source>
</evidence>
<reference evidence="6" key="1">
    <citation type="submission" date="2023-06" db="EMBL/GenBank/DDBJ databases">
        <title>Genomic analysis of the entomopathogenic nematode Steinernema hermaphroditum.</title>
        <authorList>
            <person name="Schwarz E.M."/>
            <person name="Heppert J.K."/>
            <person name="Baniya A."/>
            <person name="Schwartz H.T."/>
            <person name="Tan C.-H."/>
            <person name="Antoshechkin I."/>
            <person name="Sternberg P.W."/>
            <person name="Goodrich-Blair H."/>
            <person name="Dillman A.R."/>
        </authorList>
    </citation>
    <scope>NUCLEOTIDE SEQUENCE</scope>
    <source>
        <strain evidence="6">PS9179</strain>
        <tissue evidence="6">Whole animal</tissue>
    </source>
</reference>
<dbReference type="EMBL" id="JAUCMV010000002">
    <property type="protein sequence ID" value="KAK0416704.1"/>
    <property type="molecule type" value="Genomic_DNA"/>
</dbReference>
<dbReference type="Gene3D" id="1.25.40.10">
    <property type="entry name" value="Tetratricopeptide repeat domain"/>
    <property type="match status" value="2"/>
</dbReference>
<dbReference type="Proteomes" id="UP001175271">
    <property type="component" value="Unassembled WGS sequence"/>
</dbReference>
<dbReference type="GO" id="GO:0046854">
    <property type="term" value="P:phosphatidylinositol phosphate biosynthetic process"/>
    <property type="evidence" value="ECO:0007669"/>
    <property type="project" value="TreeGrafter"/>
</dbReference>
<dbReference type="GO" id="GO:0005886">
    <property type="term" value="C:plasma membrane"/>
    <property type="evidence" value="ECO:0007669"/>
    <property type="project" value="TreeGrafter"/>
</dbReference>
<evidence type="ECO:0000259" key="5">
    <source>
        <dbReference type="Pfam" id="PF19440"/>
    </source>
</evidence>
<evidence type="ECO:0000313" key="7">
    <source>
        <dbReference type="Proteomes" id="UP001175271"/>
    </source>
</evidence>
<sequence>MSSKLKGSRLEAEVDRYRSECNWRRMADVLGWVRSKNSGMEQFADLLEGELILEAFIESQSELLTPNPEHFDALRKAESLLQTSLETNSESAVISMDARLLLAKLYYFVANFREALANIEKSKLDKAGTPFETLRALKLVAEAYAIKGFSMEQLNAKEERRAQQEKNRIQVLYCFEKSAELAICYVSELEKSLNSATRSAAAPGTSALNADKIGELLETTLERVPLLTLRRNVCDKRWDANGVEWYRKIMTSLGDKAIGERLQQRLSRQLAEVLIRGMLESDYDQSSLNKSLSVTEKSQSLGFYTGSHKGYFSPVSRIEEILLLLLISEVLSTRDVILSRSDDLQSCRRDSIQDATMVHNLLTMVRSHVSRQDHDINIFGDNAELVLSSLRQYQLLANIYERAMKFANQDRYIWFQFGMSLMCQGRWLRASRILHQCVTLEREDENECVEHMLLAKMEIEQLGQYDKAIEHADKAIKLCSQNWLKGRCMLLHAVAFSLKAQTVVVFDDRKQMLADAVCLFEAVIKHDTHDELAYFFCALQYAIARDMDTALAYCQRSLELNPEQPLAIMFLALLFTARNDYKGARELVIKALDDFPTHYGLLVLRLKLETKYGRVEEALNTSKHLLNFWRRLPRGSVDMINGEEENVSNGGGPPSKNGASDSVKDITASRSFVANQEVMAPVAPMFTTPLGIISKASHVSLHASVPDVTDSASIVNSTQANISEFGGGSTISESVGLHSSSSNSIGAQATFRIQASIWVELAELFLEAKKVDDVQACVEEACSLFPNSHQALYLKGRLFSIKSDDIREKDPSSAASYRARAKSCLLSALAICPSHIPSLRHLAHVYRNDSNLKMAEKILRDVIRVDPLNNESWQALAEVLGEDCRYEESIECSQTANCLESTTPIIPLTVIPRVIRT</sequence>
<gene>
    <name evidence="6" type="ORF">QR680_012640</name>
</gene>
<comment type="caution">
    <text evidence="6">The sequence shown here is derived from an EMBL/GenBank/DDBJ whole genome shotgun (WGS) entry which is preliminary data.</text>
</comment>
<evidence type="ECO:0000313" key="6">
    <source>
        <dbReference type="EMBL" id="KAK0416704.1"/>
    </source>
</evidence>
<dbReference type="GO" id="GO:0072659">
    <property type="term" value="P:protein localization to plasma membrane"/>
    <property type="evidence" value="ECO:0007669"/>
    <property type="project" value="TreeGrafter"/>
</dbReference>
<dbReference type="SUPFAM" id="SSF48452">
    <property type="entry name" value="TPR-like"/>
    <property type="match status" value="3"/>
</dbReference>
<dbReference type="InterPro" id="IPR011990">
    <property type="entry name" value="TPR-like_helical_dom_sf"/>
</dbReference>
<dbReference type="Pfam" id="PF19440">
    <property type="entry name" value="TTC7_N"/>
    <property type="match status" value="1"/>
</dbReference>